<evidence type="ECO:0008006" key="3">
    <source>
        <dbReference type="Google" id="ProtNLM"/>
    </source>
</evidence>
<dbReference type="InterPro" id="IPR021490">
    <property type="entry name" value="DUF3144"/>
</dbReference>
<dbReference type="RefSeq" id="WP_076086021.1">
    <property type="nucleotide sequence ID" value="NZ_CP019070.1"/>
</dbReference>
<dbReference type="EMBL" id="CP019070">
    <property type="protein sequence ID" value="APW65532.1"/>
    <property type="molecule type" value="Genomic_DNA"/>
</dbReference>
<accession>A0A1P8KLX4</accession>
<dbReference type="AlphaFoldDB" id="A0A1P8KLX4"/>
<evidence type="ECO:0000313" key="2">
    <source>
        <dbReference type="Proteomes" id="UP000186074"/>
    </source>
</evidence>
<gene>
    <name evidence="1" type="ORF">LPB137_06575</name>
</gene>
<dbReference type="Proteomes" id="UP000186074">
    <property type="component" value="Chromosome"/>
</dbReference>
<dbReference type="KEGG" id="alp:LPB137_06575"/>
<evidence type="ECO:0000313" key="1">
    <source>
        <dbReference type="EMBL" id="APW65532.1"/>
    </source>
</evidence>
<organism evidence="1 2">
    <name type="scientific">Poseidonibacter parvus</name>
    <dbReference type="NCBI Taxonomy" id="1850254"/>
    <lineage>
        <taxon>Bacteria</taxon>
        <taxon>Pseudomonadati</taxon>
        <taxon>Campylobacterota</taxon>
        <taxon>Epsilonproteobacteria</taxon>
        <taxon>Campylobacterales</taxon>
        <taxon>Arcobacteraceae</taxon>
        <taxon>Poseidonibacter</taxon>
    </lineage>
</organism>
<sequence>MSEKSNEFLQRADAQIAIANEQLQQGLTLGEVSASYMYGSVRFSTYMACTAYHTAEDMLAEKDEIIEYFAKEYKLALEEHLNNHAVTHDFTQNKIK</sequence>
<reference evidence="1 2" key="1">
    <citation type="submission" date="2017-01" db="EMBL/GenBank/DDBJ databases">
        <title>Genome sequencing of Arcobacter sp. LPB0137.</title>
        <authorList>
            <person name="Lee G.-W."/>
            <person name="Yi H."/>
        </authorList>
    </citation>
    <scope>NUCLEOTIDE SEQUENCE [LARGE SCALE GENOMIC DNA]</scope>
    <source>
        <strain evidence="1 2">LPB0137</strain>
    </source>
</reference>
<dbReference type="OrthoDB" id="5344355at2"/>
<keyword evidence="2" id="KW-1185">Reference proteome</keyword>
<protein>
    <recommendedName>
        <fullName evidence="3">DUF3144 domain-containing protein</fullName>
    </recommendedName>
</protein>
<proteinExistence type="predicted"/>
<name>A0A1P8KLX4_9BACT</name>
<dbReference type="Pfam" id="PF11342">
    <property type="entry name" value="DUF3144"/>
    <property type="match status" value="1"/>
</dbReference>
<dbReference type="Gene3D" id="1.10.287.3020">
    <property type="match status" value="1"/>
</dbReference>